<accession>A0A9Q8PEX5</accession>
<dbReference type="KEGG" id="ffu:CLAFUR5_11151"/>
<reference evidence="2" key="2">
    <citation type="journal article" date="2022" name="Microb. Genom.">
        <title>A chromosome-scale genome assembly of the tomato pathogen Cladosporium fulvum reveals a compartmentalized genome architecture and the presence of a dispensable chromosome.</title>
        <authorList>
            <person name="Zaccaron A.Z."/>
            <person name="Chen L.H."/>
            <person name="Samaras A."/>
            <person name="Stergiopoulos I."/>
        </authorList>
    </citation>
    <scope>NUCLEOTIDE SEQUENCE</scope>
    <source>
        <strain evidence="2">Race5_Kim</strain>
    </source>
</reference>
<evidence type="ECO:0000313" key="2">
    <source>
        <dbReference type="EMBL" id="UJO21208.1"/>
    </source>
</evidence>
<dbReference type="OrthoDB" id="5370011at2759"/>
<dbReference type="RefSeq" id="XP_047765574.1">
    <property type="nucleotide sequence ID" value="XM_047910299.1"/>
</dbReference>
<feature type="region of interest" description="Disordered" evidence="1">
    <location>
        <begin position="251"/>
        <end position="279"/>
    </location>
</feature>
<dbReference type="GeneID" id="71991029"/>
<dbReference type="AlphaFoldDB" id="A0A9Q8PEX5"/>
<feature type="region of interest" description="Disordered" evidence="1">
    <location>
        <begin position="197"/>
        <end position="238"/>
    </location>
</feature>
<feature type="region of interest" description="Disordered" evidence="1">
    <location>
        <begin position="30"/>
        <end position="82"/>
    </location>
</feature>
<feature type="region of interest" description="Disordered" evidence="1">
    <location>
        <begin position="1"/>
        <end position="20"/>
    </location>
</feature>
<name>A0A9Q8PEX5_PASFU</name>
<evidence type="ECO:0000313" key="3">
    <source>
        <dbReference type="Proteomes" id="UP000756132"/>
    </source>
</evidence>
<proteinExistence type="predicted"/>
<keyword evidence="3" id="KW-1185">Reference proteome</keyword>
<dbReference type="Proteomes" id="UP000756132">
    <property type="component" value="Chromosome 8"/>
</dbReference>
<gene>
    <name evidence="2" type="ORF">CLAFUR5_11151</name>
</gene>
<sequence>MSTTPRQPGMDQDGRRGSWARAFEKVRAAMKRRRSSSRTLLATDPAHVGESNEEISHTLRTPTEPTETTHITAQQPERSSPAAIPEVVPAAIQPNERIPAAETGIEVDSDDDRDEPLLPMISSRAGVSQDKARELFAKYGLHYDGKGKRAIQEPPTKIRRVEKPVRLRVHWTCHECRTQFGIEKTCIECGHRRCRDCTRHPPKRVKQMSDAARAQMASGETTAPEPSTVLEQAETGEPSSAIDRDLEAYQQEPSAAPQGLPSQQGEASHPKDSPRTSAAAVPGELLSRPVELDDSPDDNTPLSLTTIQYSLYARPRAGVQTILKPKAQLLRRTCHKCETIMASPSQTGCSNCGHIRCELCPRYPPTQPKWASQLRQLSQEEVPMVQTVQRVYRKPRQRVRYTCENCNTLFVDTDRCTECGHERCRTCRREPPKRAPVVHDPEVLQAVANRLAGYGGARGFDRPNQSIAASAG</sequence>
<dbReference type="EMBL" id="CP090170">
    <property type="protein sequence ID" value="UJO21208.1"/>
    <property type="molecule type" value="Genomic_DNA"/>
</dbReference>
<organism evidence="2 3">
    <name type="scientific">Passalora fulva</name>
    <name type="common">Tomato leaf mold</name>
    <name type="synonym">Cladosporium fulvum</name>
    <dbReference type="NCBI Taxonomy" id="5499"/>
    <lineage>
        <taxon>Eukaryota</taxon>
        <taxon>Fungi</taxon>
        <taxon>Dikarya</taxon>
        <taxon>Ascomycota</taxon>
        <taxon>Pezizomycotina</taxon>
        <taxon>Dothideomycetes</taxon>
        <taxon>Dothideomycetidae</taxon>
        <taxon>Mycosphaerellales</taxon>
        <taxon>Mycosphaerellaceae</taxon>
        <taxon>Fulvia</taxon>
    </lineage>
</organism>
<evidence type="ECO:0000256" key="1">
    <source>
        <dbReference type="SAM" id="MobiDB-lite"/>
    </source>
</evidence>
<protein>
    <submittedName>
        <fullName evidence="2">Uncharacterized protein</fullName>
    </submittedName>
</protein>
<reference evidence="2" key="1">
    <citation type="submission" date="2021-12" db="EMBL/GenBank/DDBJ databases">
        <authorList>
            <person name="Zaccaron A."/>
            <person name="Stergiopoulos I."/>
        </authorList>
    </citation>
    <scope>NUCLEOTIDE SEQUENCE</scope>
    <source>
        <strain evidence="2">Race5_Kim</strain>
    </source>
</reference>